<comment type="caution">
    <text evidence="1">The sequence shown here is derived from an EMBL/GenBank/DDBJ whole genome shotgun (WGS) entry which is preliminary data.</text>
</comment>
<accession>A0ACB8X9H7</accession>
<evidence type="ECO:0000313" key="2">
    <source>
        <dbReference type="Proteomes" id="UP000831701"/>
    </source>
</evidence>
<sequence length="429" mass="47243">MIDFVVVSSDLRPYVLDTFGHSVREVFNSHLRKSFSQIPREAGDIESEWTMFSASLLSTRQFEVVDARSLVPVVVAATPEPMVVDTEEVSKGCRQAEEGVLSDHVGLWDSWTQLTGTGRPSKLRSPGTVLEAKTHSGLGGVRVLERRIRPIVDPRIQEEQCGFRPGRGTLDQLYTLHAGCLRVYGSLPTSPTSPHVLCGSGEGIRPCPSWYSVSCILWGVLHEYGVRGPLLKAGCSVSVRPEQELGSHCRQTFSMYVLERFAAECEVAGMRISTSKSEAMVLDRKRVGGVPSPALPAGQRARGSGVRGSRRGAKQGGLLARLKANAGRPPDPVPVPVQCPLPGQQAGPTDRLRLGASREMRNCAVLCHTETWLNDNMPDPAFQIDGRLLFRADRNQQSGKAHAGRRIMRLREKRLVHKLYFGEQPLLRR</sequence>
<organism evidence="1 2">
    <name type="scientific">Scortum barcoo</name>
    <name type="common">barcoo grunter</name>
    <dbReference type="NCBI Taxonomy" id="214431"/>
    <lineage>
        <taxon>Eukaryota</taxon>
        <taxon>Metazoa</taxon>
        <taxon>Chordata</taxon>
        <taxon>Craniata</taxon>
        <taxon>Vertebrata</taxon>
        <taxon>Euteleostomi</taxon>
        <taxon>Actinopterygii</taxon>
        <taxon>Neopterygii</taxon>
        <taxon>Teleostei</taxon>
        <taxon>Neoteleostei</taxon>
        <taxon>Acanthomorphata</taxon>
        <taxon>Eupercaria</taxon>
        <taxon>Centrarchiformes</taxon>
        <taxon>Terapontoidei</taxon>
        <taxon>Terapontidae</taxon>
        <taxon>Scortum</taxon>
    </lineage>
</organism>
<name>A0ACB8X9H7_9TELE</name>
<gene>
    <name evidence="1" type="ORF">L3Q82_017126</name>
</gene>
<protein>
    <submittedName>
        <fullName evidence="1">Uncharacterized protein</fullName>
    </submittedName>
</protein>
<evidence type="ECO:0000313" key="1">
    <source>
        <dbReference type="EMBL" id="KAI3376697.1"/>
    </source>
</evidence>
<dbReference type="Proteomes" id="UP000831701">
    <property type="component" value="Chromosome 2"/>
</dbReference>
<reference evidence="1" key="1">
    <citation type="submission" date="2022-04" db="EMBL/GenBank/DDBJ databases">
        <title>Jade perch genome.</title>
        <authorList>
            <person name="Chao B."/>
        </authorList>
    </citation>
    <scope>NUCLEOTIDE SEQUENCE</scope>
    <source>
        <strain evidence="1">CB-2022</strain>
    </source>
</reference>
<proteinExistence type="predicted"/>
<dbReference type="EMBL" id="CM041532">
    <property type="protein sequence ID" value="KAI3376697.1"/>
    <property type="molecule type" value="Genomic_DNA"/>
</dbReference>
<keyword evidence="2" id="KW-1185">Reference proteome</keyword>